<feature type="region of interest" description="Disordered" evidence="1">
    <location>
        <begin position="214"/>
        <end position="263"/>
    </location>
</feature>
<dbReference type="EMBL" id="KZ613490">
    <property type="protein sequence ID" value="PMD19160.1"/>
    <property type="molecule type" value="Genomic_DNA"/>
</dbReference>
<evidence type="ECO:0000256" key="1">
    <source>
        <dbReference type="SAM" id="MobiDB-lite"/>
    </source>
</evidence>
<proteinExistence type="predicted"/>
<feature type="compositionally biased region" description="Basic and acidic residues" evidence="1">
    <location>
        <begin position="231"/>
        <end position="243"/>
    </location>
</feature>
<feature type="region of interest" description="Disordered" evidence="1">
    <location>
        <begin position="339"/>
        <end position="360"/>
    </location>
</feature>
<dbReference type="Proteomes" id="UP000235672">
    <property type="component" value="Unassembled WGS sequence"/>
</dbReference>
<protein>
    <submittedName>
        <fullName evidence="2">Uncharacterized protein</fullName>
    </submittedName>
</protein>
<feature type="compositionally biased region" description="Polar residues" evidence="1">
    <location>
        <begin position="1"/>
        <end position="27"/>
    </location>
</feature>
<gene>
    <name evidence="2" type="ORF">NA56DRAFT_690521</name>
</gene>
<keyword evidence="3" id="KW-1185">Reference proteome</keyword>
<reference evidence="2 3" key="1">
    <citation type="submission" date="2016-05" db="EMBL/GenBank/DDBJ databases">
        <title>A degradative enzymes factory behind the ericoid mycorrhizal symbiosis.</title>
        <authorList>
            <consortium name="DOE Joint Genome Institute"/>
            <person name="Martino E."/>
            <person name="Morin E."/>
            <person name="Grelet G."/>
            <person name="Kuo A."/>
            <person name="Kohler A."/>
            <person name="Daghino S."/>
            <person name="Barry K."/>
            <person name="Choi C."/>
            <person name="Cichocki N."/>
            <person name="Clum A."/>
            <person name="Copeland A."/>
            <person name="Hainaut M."/>
            <person name="Haridas S."/>
            <person name="Labutti K."/>
            <person name="Lindquist E."/>
            <person name="Lipzen A."/>
            <person name="Khouja H.-R."/>
            <person name="Murat C."/>
            <person name="Ohm R."/>
            <person name="Olson A."/>
            <person name="Spatafora J."/>
            <person name="Veneault-Fourrey C."/>
            <person name="Henrissat B."/>
            <person name="Grigoriev I."/>
            <person name="Martin F."/>
            <person name="Perotto S."/>
        </authorList>
    </citation>
    <scope>NUCLEOTIDE SEQUENCE [LARGE SCALE GENOMIC DNA]</scope>
    <source>
        <strain evidence="2 3">UAMH 7357</strain>
    </source>
</reference>
<feature type="compositionally biased region" description="Polar residues" evidence="1">
    <location>
        <begin position="244"/>
        <end position="254"/>
    </location>
</feature>
<accession>A0A2J6PYN9</accession>
<name>A0A2J6PYN9_9HELO</name>
<organism evidence="2 3">
    <name type="scientific">Hyaloscypha hepaticicola</name>
    <dbReference type="NCBI Taxonomy" id="2082293"/>
    <lineage>
        <taxon>Eukaryota</taxon>
        <taxon>Fungi</taxon>
        <taxon>Dikarya</taxon>
        <taxon>Ascomycota</taxon>
        <taxon>Pezizomycotina</taxon>
        <taxon>Leotiomycetes</taxon>
        <taxon>Helotiales</taxon>
        <taxon>Hyaloscyphaceae</taxon>
        <taxon>Hyaloscypha</taxon>
    </lineage>
</organism>
<evidence type="ECO:0000313" key="2">
    <source>
        <dbReference type="EMBL" id="PMD19160.1"/>
    </source>
</evidence>
<feature type="compositionally biased region" description="Polar residues" evidence="1">
    <location>
        <begin position="128"/>
        <end position="141"/>
    </location>
</feature>
<feature type="compositionally biased region" description="Basic and acidic residues" evidence="1">
    <location>
        <begin position="33"/>
        <end position="44"/>
    </location>
</feature>
<feature type="region of interest" description="Disordered" evidence="1">
    <location>
        <begin position="121"/>
        <end position="147"/>
    </location>
</feature>
<feature type="region of interest" description="Disordered" evidence="1">
    <location>
        <begin position="1"/>
        <end position="67"/>
    </location>
</feature>
<sequence length="432" mass="48066">MNSRKTITPPSNLDSDFPSNANTTNDEVSLKPMEVDNPREDGGVRSHTPPPPYSSPVKKAKKGKCPKHLDIHCPEESIHPGLGALKTKTDATTLPFVPNFPPRSSSLGLPNIKTSLTTSKIPRKVPPKTTSPTSEYSSLSTIKEEREETPSITAALIDALFAYDDGNFGFEDNFEDMPNSPETYADDQIHEWLASSSPSSSKPVDNSKIDPALLKEDMEKQNTLKCSPSKLSKEVETSDRDSNDAGSENSTVKGPSSLLPMELEESEDTGIKIIWDGSIWAPENQHEKTKLEEICRKVAEDHGFTEVVIMSRVITCIPTTTRYTVRKIYYEPHVKAVFSKPPPKDDSYPTKNLKKSNTGSTVRRYNLRKPSTKASSDHQEVVEETALIHVGPNAEGVNKWDPEEKEGWEKLGMWRKGGKETIQWNCGYDETY</sequence>
<dbReference type="AlphaFoldDB" id="A0A2J6PYN9"/>
<evidence type="ECO:0000313" key="3">
    <source>
        <dbReference type="Proteomes" id="UP000235672"/>
    </source>
</evidence>